<gene>
    <name evidence="2" type="ORF">DQQ01_12710</name>
</gene>
<keyword evidence="1" id="KW-0472">Membrane</keyword>
<accession>A0A2Z4UCR6</accession>
<keyword evidence="1" id="KW-0812">Transmembrane</keyword>
<keyword evidence="1" id="KW-1133">Transmembrane helix</keyword>
<evidence type="ECO:0000313" key="2">
    <source>
        <dbReference type="EMBL" id="AWY98860.1"/>
    </source>
</evidence>
<dbReference type="AlphaFoldDB" id="A0A2Z4UCR6"/>
<protein>
    <submittedName>
        <fullName evidence="2">Uncharacterized protein</fullName>
    </submittedName>
</protein>
<reference evidence="3" key="1">
    <citation type="submission" date="2018-06" db="EMBL/GenBank/DDBJ databases">
        <title>Description of Blautia argi sp. nov., a new anaerobic isolated from dog feces.</title>
        <authorList>
            <person name="Chang Y.-H."/>
            <person name="Paek J."/>
            <person name="Shin Y."/>
        </authorList>
    </citation>
    <scope>NUCLEOTIDE SEQUENCE [LARGE SCALE GENOMIC DNA]</scope>
    <source>
        <strain evidence="3">KCTC 15426</strain>
    </source>
</reference>
<name>A0A2Z4UCR6_9FIRM</name>
<evidence type="ECO:0000313" key="3">
    <source>
        <dbReference type="Proteomes" id="UP000250003"/>
    </source>
</evidence>
<evidence type="ECO:0000256" key="1">
    <source>
        <dbReference type="SAM" id="Phobius"/>
    </source>
</evidence>
<proteinExistence type="predicted"/>
<dbReference type="KEGG" id="blau:DQQ01_12710"/>
<keyword evidence="3" id="KW-1185">Reference proteome</keyword>
<sequence>MEEDINTVLDEELNNCIQKLRDATFGYEVRTFITEYEELMLRKSSMITQKFVRDTGLIQRTTSEEFMRYKRKLQHLIVLQIVQGISIILLAMSVIMQ</sequence>
<dbReference type="OrthoDB" id="9975150at2"/>
<dbReference type="EMBL" id="CP030280">
    <property type="protein sequence ID" value="AWY98860.1"/>
    <property type="molecule type" value="Genomic_DNA"/>
</dbReference>
<dbReference type="RefSeq" id="WP_111920346.1">
    <property type="nucleotide sequence ID" value="NZ_CAUWHR010000030.1"/>
</dbReference>
<organism evidence="2 3">
    <name type="scientific">Blautia argi</name>
    <dbReference type="NCBI Taxonomy" id="1912897"/>
    <lineage>
        <taxon>Bacteria</taxon>
        <taxon>Bacillati</taxon>
        <taxon>Bacillota</taxon>
        <taxon>Clostridia</taxon>
        <taxon>Lachnospirales</taxon>
        <taxon>Lachnospiraceae</taxon>
        <taxon>Blautia</taxon>
    </lineage>
</organism>
<dbReference type="Proteomes" id="UP000250003">
    <property type="component" value="Chromosome"/>
</dbReference>
<feature type="transmembrane region" description="Helical" evidence="1">
    <location>
        <begin position="76"/>
        <end position="96"/>
    </location>
</feature>